<dbReference type="Gene3D" id="3.30.530.20">
    <property type="match status" value="1"/>
</dbReference>
<reference evidence="1 2" key="1">
    <citation type="submission" date="2018-04" db="EMBL/GenBank/DDBJ databases">
        <title>Genome sequencing of Flavobacterium sp. HYN0048.</title>
        <authorList>
            <person name="Yi H."/>
            <person name="Baek C."/>
        </authorList>
    </citation>
    <scope>NUCLEOTIDE SEQUENCE [LARGE SCALE GENOMIC DNA]</scope>
    <source>
        <strain evidence="1 2">HYN0048</strain>
    </source>
</reference>
<dbReference type="EMBL" id="CP028811">
    <property type="protein sequence ID" value="AWA31247.1"/>
    <property type="molecule type" value="Genomic_DNA"/>
</dbReference>
<dbReference type="KEGG" id="fmg:HYN48_14720"/>
<dbReference type="Proteomes" id="UP000244193">
    <property type="component" value="Chromosome"/>
</dbReference>
<dbReference type="SUPFAM" id="SSF55961">
    <property type="entry name" value="Bet v1-like"/>
    <property type="match status" value="1"/>
</dbReference>
<dbReference type="AlphaFoldDB" id="A0A2S0RH32"/>
<protein>
    <submittedName>
        <fullName evidence="1">ATPase</fullName>
    </submittedName>
</protein>
<name>A0A2S0RH32_9FLAO</name>
<evidence type="ECO:0000313" key="1">
    <source>
        <dbReference type="EMBL" id="AWA31247.1"/>
    </source>
</evidence>
<dbReference type="RefSeq" id="WP_108373073.1">
    <property type="nucleotide sequence ID" value="NZ_CP028811.1"/>
</dbReference>
<dbReference type="OrthoDB" id="287565at2"/>
<gene>
    <name evidence="1" type="ORF">HYN48_14720</name>
</gene>
<proteinExistence type="predicted"/>
<accession>A0A2S0RH32</accession>
<evidence type="ECO:0000313" key="2">
    <source>
        <dbReference type="Proteomes" id="UP000244193"/>
    </source>
</evidence>
<dbReference type="InterPro" id="IPR023393">
    <property type="entry name" value="START-like_dom_sf"/>
</dbReference>
<sequence>MNNQDYTTSFLVNESPKAVFEAINHVKGWWSENIKGATDTLDSVFLYNYKDVHVCKLKIIEFIPDEIVVWHVLENHFNFTTDDSEWKDNKIIFEISEKDGQTRLVFTQVGLTPQYECYEVCKDAWTSYIQGSLKNLITTGKGNPNTKEEDLNQELIEKWNLPRK</sequence>
<organism evidence="1 2">
    <name type="scientific">Flavobacterium magnum</name>
    <dbReference type="NCBI Taxonomy" id="2162713"/>
    <lineage>
        <taxon>Bacteria</taxon>
        <taxon>Pseudomonadati</taxon>
        <taxon>Bacteroidota</taxon>
        <taxon>Flavobacteriia</taxon>
        <taxon>Flavobacteriales</taxon>
        <taxon>Flavobacteriaceae</taxon>
        <taxon>Flavobacterium</taxon>
    </lineage>
</organism>
<keyword evidence="2" id="KW-1185">Reference proteome</keyword>